<dbReference type="SUPFAM" id="SSF53756">
    <property type="entry name" value="UDP-Glycosyltransferase/glycogen phosphorylase"/>
    <property type="match status" value="1"/>
</dbReference>
<dbReference type="InterPro" id="IPR007554">
    <property type="entry name" value="Glycerophosphate_synth"/>
</dbReference>
<dbReference type="Proteomes" id="UP001596163">
    <property type="component" value="Unassembled WGS sequence"/>
</dbReference>
<reference evidence="2" key="1">
    <citation type="journal article" date="2019" name="Int. J. Syst. Evol. Microbiol.">
        <title>The Global Catalogue of Microorganisms (GCM) 10K type strain sequencing project: providing services to taxonomists for standard genome sequencing and annotation.</title>
        <authorList>
            <consortium name="The Broad Institute Genomics Platform"/>
            <consortium name="The Broad Institute Genome Sequencing Center for Infectious Disease"/>
            <person name="Wu L."/>
            <person name="Ma J."/>
        </authorList>
    </citation>
    <scope>NUCLEOTIDE SEQUENCE [LARGE SCALE GENOMIC DNA]</scope>
    <source>
        <strain evidence="2">CGMCC 1.7030</strain>
    </source>
</reference>
<dbReference type="EMBL" id="JBHSKS010000003">
    <property type="protein sequence ID" value="MFC5191140.1"/>
    <property type="molecule type" value="Genomic_DNA"/>
</dbReference>
<evidence type="ECO:0000313" key="1">
    <source>
        <dbReference type="EMBL" id="MFC5191140.1"/>
    </source>
</evidence>
<accession>A0ABW0BVR3</accession>
<dbReference type="InterPro" id="IPR043148">
    <property type="entry name" value="TagF_C"/>
</dbReference>
<dbReference type="Pfam" id="PF04464">
    <property type="entry name" value="Glyphos_transf"/>
    <property type="match status" value="1"/>
</dbReference>
<comment type="caution">
    <text evidence="1">The sequence shown here is derived from an EMBL/GenBank/DDBJ whole genome shotgun (WGS) entry which is preliminary data.</text>
</comment>
<dbReference type="Gene3D" id="3.40.50.12580">
    <property type="match status" value="1"/>
</dbReference>
<evidence type="ECO:0000313" key="2">
    <source>
        <dbReference type="Proteomes" id="UP001596163"/>
    </source>
</evidence>
<name>A0ABW0BVR3_9BACT</name>
<organism evidence="1 2">
    <name type="scientific">Algoriphagus aquatilis</name>
    <dbReference type="NCBI Taxonomy" id="490186"/>
    <lineage>
        <taxon>Bacteria</taxon>
        <taxon>Pseudomonadati</taxon>
        <taxon>Bacteroidota</taxon>
        <taxon>Cytophagia</taxon>
        <taxon>Cytophagales</taxon>
        <taxon>Cyclobacteriaceae</taxon>
        <taxon>Algoriphagus</taxon>
    </lineage>
</organism>
<sequence length="417" mass="49743">MVKMLLIGIIKRFLFFFYQLKARFYQKRIINKIKGKDKINVIFLVIHESVWKYSYLYDLLEKSERFNPVVVVCPYLPMGENVMIEDLNKCYEFFKTGGYRVVKSLKDNNKWLDVNRELDPTIVFFTNPHNLTRKEYLITSFLNSLTCYVPYNFGNSHLISLFHDQDFHNYLWNLFCETEIHKEYSVKFARNRGRNVLTTGYPGGDMLLIDKIPSDKIWKHKDKKKIIWAPHHTIDNDRSFISFSSFLYLSDFFIEILKEYEKHIEICFKPHPLLKGKLYLHPEWGLNKTNEYFDLWETLSNASLNESDYFELFLTSDALIHDSGSFLIEYLYTEKPTLRTDKDDTIKDRLNSFGKLAYNVHYIAKNKEDIREFLENVIEGRDPKKNERLKFKNSYLIPPNGKLASENIFYQLTKLLK</sequence>
<keyword evidence="2" id="KW-1185">Reference proteome</keyword>
<protein>
    <submittedName>
        <fullName evidence="1">CDP-glycerol glycerophosphotransferase family protein</fullName>
    </submittedName>
</protein>
<proteinExistence type="predicted"/>
<gene>
    <name evidence="1" type="ORF">ACFPIK_05130</name>
</gene>
<dbReference type="RefSeq" id="WP_377912913.1">
    <property type="nucleotide sequence ID" value="NZ_JBHSKS010000003.1"/>
</dbReference>